<dbReference type="SUPFAM" id="SSF53474">
    <property type="entry name" value="alpha/beta-Hydrolases"/>
    <property type="match status" value="1"/>
</dbReference>
<dbReference type="Pfam" id="PF00561">
    <property type="entry name" value="Abhydrolase_1"/>
    <property type="match status" value="1"/>
</dbReference>
<evidence type="ECO:0000313" key="3">
    <source>
        <dbReference type="EMBL" id="CCO14113.1"/>
    </source>
</evidence>
<organism evidence="3 4">
    <name type="scientific">Bathycoccus prasinos</name>
    <dbReference type="NCBI Taxonomy" id="41875"/>
    <lineage>
        <taxon>Eukaryota</taxon>
        <taxon>Viridiplantae</taxon>
        <taxon>Chlorophyta</taxon>
        <taxon>Mamiellophyceae</taxon>
        <taxon>Mamiellales</taxon>
        <taxon>Bathycoccaceae</taxon>
        <taxon>Bathycoccus</taxon>
    </lineage>
</organism>
<dbReference type="Gene3D" id="3.40.50.1820">
    <property type="entry name" value="alpha/beta hydrolase"/>
    <property type="match status" value="1"/>
</dbReference>
<keyword evidence="1" id="KW-0378">Hydrolase</keyword>
<evidence type="ECO:0000259" key="2">
    <source>
        <dbReference type="Pfam" id="PF00561"/>
    </source>
</evidence>
<dbReference type="AlphaFoldDB" id="K8EXY0"/>
<evidence type="ECO:0000256" key="1">
    <source>
        <dbReference type="ARBA" id="ARBA00022801"/>
    </source>
</evidence>
<dbReference type="InterPro" id="IPR000073">
    <property type="entry name" value="AB_hydrolase_1"/>
</dbReference>
<dbReference type="PANTHER" id="PTHR43798">
    <property type="entry name" value="MONOACYLGLYCEROL LIPASE"/>
    <property type="match status" value="1"/>
</dbReference>
<dbReference type="PANTHER" id="PTHR43798:SF31">
    <property type="entry name" value="AB HYDROLASE SUPERFAMILY PROTEIN YCLE"/>
    <property type="match status" value="1"/>
</dbReference>
<gene>
    <name evidence="3" type="ORF">Bathy01g02070</name>
</gene>
<feature type="domain" description="AB hydrolase-1" evidence="2">
    <location>
        <begin position="135"/>
        <end position="239"/>
    </location>
</feature>
<dbReference type="GeneID" id="19017942"/>
<dbReference type="KEGG" id="bpg:Bathy01g02070"/>
<accession>K8EXY0</accession>
<dbReference type="InterPro" id="IPR029058">
    <property type="entry name" value="AB_hydrolase_fold"/>
</dbReference>
<sequence length="497" mass="56324">MNFDDLDEVLDKLGPIEMWEEDHGKKKRVISHCRERFDLGVPTNGEEAMVTSELLVAKAIMETMEMKSDLEKKRRGAIVEIPEEKWTAMEKAASQFESDVLVNSRERGIGKYIDLSATGMRLKYARFGAEGCDKVVFILHDTGENGESYYGLAKQIQEKGGFTVYCVDFRGHGDSTHSREGQYDVPSFVADIESFIVELDLYAHPVALVGFGLGAIIAAAFAGEHEHLVAGLTLIESHPKCREDAVAFHRFQNVIFGSLREAVTFEIAPIWPDNERRNGKQCIKRMLSKFRKPKGDEVTGVMKLFSQNMAKYEFRIDRKFLFKVPSADEYVRILENVKCHASVYRGEHSEFMDEKDLQDVVSALRRYSKKVIRGKSIPDASHYVFEDQPATLRDYILHSLLISEPDMIVENNASRTPEFLNLKPLPKYATVEDAVRALKPRKIPTEKDVEDALKKLKEECGGNVDCSSDEESEEVKMNRKYSTALANNDSQYFGMVG</sequence>
<proteinExistence type="predicted"/>
<dbReference type="OrthoDB" id="565370at2759"/>
<dbReference type="STRING" id="41875.K8EXY0"/>
<protein>
    <recommendedName>
        <fullName evidence="2">AB hydrolase-1 domain-containing protein</fullName>
    </recommendedName>
</protein>
<dbReference type="RefSeq" id="XP_007515234.1">
    <property type="nucleotide sequence ID" value="XM_007515172.1"/>
</dbReference>
<dbReference type="GO" id="GO:0016787">
    <property type="term" value="F:hydrolase activity"/>
    <property type="evidence" value="ECO:0007669"/>
    <property type="project" value="UniProtKB-KW"/>
</dbReference>
<dbReference type="InterPro" id="IPR050266">
    <property type="entry name" value="AB_hydrolase_sf"/>
</dbReference>
<dbReference type="GO" id="GO:0016020">
    <property type="term" value="C:membrane"/>
    <property type="evidence" value="ECO:0007669"/>
    <property type="project" value="TreeGrafter"/>
</dbReference>
<dbReference type="eggNOG" id="ENOG502SQGY">
    <property type="taxonomic scope" value="Eukaryota"/>
</dbReference>
<dbReference type="Proteomes" id="UP000198341">
    <property type="component" value="Chromosome 1"/>
</dbReference>
<name>K8EXY0_9CHLO</name>
<dbReference type="EMBL" id="FO082278">
    <property type="protein sequence ID" value="CCO14113.1"/>
    <property type="molecule type" value="Genomic_DNA"/>
</dbReference>
<reference evidence="3 4" key="1">
    <citation type="submission" date="2011-10" db="EMBL/GenBank/DDBJ databases">
        <authorList>
            <person name="Genoscope - CEA"/>
        </authorList>
    </citation>
    <scope>NUCLEOTIDE SEQUENCE [LARGE SCALE GENOMIC DNA]</scope>
    <source>
        <strain evidence="3 4">RCC 1105</strain>
    </source>
</reference>
<evidence type="ECO:0000313" key="4">
    <source>
        <dbReference type="Proteomes" id="UP000198341"/>
    </source>
</evidence>
<keyword evidence="4" id="KW-1185">Reference proteome</keyword>